<sequence length="510" mass="58212">MLGASQIAHVHRHLLTNLTGAVLLPIHNVPDDILNEIFLQCLPEHDLLIDILPSKAPVLLTHVCRHWRRVALEFAGLWTSIKLTLRKPKTLERSNLQIIAEELKRFKKAPARLQVAVARGLSVQVNVLDPLLVPFTGSLTSLVLSRIPISQIHSLPSGLFPSLERLVLYIDRDDYKQSARLLEQPIVAFESAPALRRVTTSSLSFGEPGVATLRLPWHQLTHLIEADYSEGTDRFFIELLPQCVALQWLHIVLLDENLGRSSREPWRNEPVRTVQKLQSLTLNFWGSYMGTSQYPVFFDNFKFPGLRSLRMEGSSMDFDDEDAWDPNQVDRFIHKIEHEFHLEYLSICLSPIPHPSLERLFKATPHVTMLDAHIYDNYENFFEILTIGGDPSQDFLPQLKTLILELSLSAASEDGEGETIDPDTFAAFLESRMRCAPGSRLRKIVLYGEDSDEISDEIPFVQVIQRYFPEGLLLERHVVAEIRDGKVNDHWVERDPELQDWLEAGAACRY</sequence>
<protein>
    <recommendedName>
        <fullName evidence="3">F-box domain-containing protein</fullName>
    </recommendedName>
</protein>
<comment type="caution">
    <text evidence="1">The sequence shown here is derived from an EMBL/GenBank/DDBJ whole genome shotgun (WGS) entry which is preliminary data.</text>
</comment>
<gene>
    <name evidence="1" type="ORF">H1R20_g103</name>
</gene>
<dbReference type="AlphaFoldDB" id="A0A9W8JJR2"/>
<dbReference type="SUPFAM" id="SSF52047">
    <property type="entry name" value="RNI-like"/>
    <property type="match status" value="1"/>
</dbReference>
<reference evidence="1" key="1">
    <citation type="submission" date="2022-06" db="EMBL/GenBank/DDBJ databases">
        <title>Genome Sequence of Candolleomyces eurysporus.</title>
        <authorList>
            <person name="Buettner E."/>
        </authorList>
    </citation>
    <scope>NUCLEOTIDE SEQUENCE</scope>
    <source>
        <strain evidence="1">VTCC 930004</strain>
    </source>
</reference>
<evidence type="ECO:0000313" key="1">
    <source>
        <dbReference type="EMBL" id="KAJ2936986.1"/>
    </source>
</evidence>
<keyword evidence="2" id="KW-1185">Reference proteome</keyword>
<proteinExistence type="predicted"/>
<dbReference type="Proteomes" id="UP001140091">
    <property type="component" value="Unassembled WGS sequence"/>
</dbReference>
<dbReference type="EMBL" id="JANBPK010000006">
    <property type="protein sequence ID" value="KAJ2936986.1"/>
    <property type="molecule type" value="Genomic_DNA"/>
</dbReference>
<organism evidence="1 2">
    <name type="scientific">Candolleomyces eurysporus</name>
    <dbReference type="NCBI Taxonomy" id="2828524"/>
    <lineage>
        <taxon>Eukaryota</taxon>
        <taxon>Fungi</taxon>
        <taxon>Dikarya</taxon>
        <taxon>Basidiomycota</taxon>
        <taxon>Agaricomycotina</taxon>
        <taxon>Agaricomycetes</taxon>
        <taxon>Agaricomycetidae</taxon>
        <taxon>Agaricales</taxon>
        <taxon>Agaricineae</taxon>
        <taxon>Psathyrellaceae</taxon>
        <taxon>Candolleomyces</taxon>
    </lineage>
</organism>
<dbReference type="OrthoDB" id="2269034at2759"/>
<feature type="non-terminal residue" evidence="1">
    <location>
        <position position="510"/>
    </location>
</feature>
<dbReference type="Gene3D" id="3.80.10.10">
    <property type="entry name" value="Ribonuclease Inhibitor"/>
    <property type="match status" value="1"/>
</dbReference>
<accession>A0A9W8JJR2</accession>
<dbReference type="InterPro" id="IPR032675">
    <property type="entry name" value="LRR_dom_sf"/>
</dbReference>
<evidence type="ECO:0008006" key="3">
    <source>
        <dbReference type="Google" id="ProtNLM"/>
    </source>
</evidence>
<evidence type="ECO:0000313" key="2">
    <source>
        <dbReference type="Proteomes" id="UP001140091"/>
    </source>
</evidence>
<name>A0A9W8JJR2_9AGAR</name>